<organism evidence="3">
    <name type="scientific">Gongylonema pulchrum</name>
    <dbReference type="NCBI Taxonomy" id="637853"/>
    <lineage>
        <taxon>Eukaryota</taxon>
        <taxon>Metazoa</taxon>
        <taxon>Ecdysozoa</taxon>
        <taxon>Nematoda</taxon>
        <taxon>Chromadorea</taxon>
        <taxon>Rhabditida</taxon>
        <taxon>Spirurina</taxon>
        <taxon>Spiruromorpha</taxon>
        <taxon>Spiruroidea</taxon>
        <taxon>Gongylonematidae</taxon>
        <taxon>Gongylonema</taxon>
    </lineage>
</organism>
<dbReference type="Proteomes" id="UP000271098">
    <property type="component" value="Unassembled WGS sequence"/>
</dbReference>
<dbReference type="EMBL" id="UYRT01078734">
    <property type="protein sequence ID" value="VDN19117.1"/>
    <property type="molecule type" value="Genomic_DNA"/>
</dbReference>
<accession>A0A183DSK2</accession>
<dbReference type="PANTHER" id="PTHR11909">
    <property type="entry name" value="CASEIN KINASE-RELATED"/>
    <property type="match status" value="1"/>
</dbReference>
<dbReference type="OrthoDB" id="5865936at2759"/>
<dbReference type="SUPFAM" id="SSF56112">
    <property type="entry name" value="Protein kinase-like (PK-like)"/>
    <property type="match status" value="1"/>
</dbReference>
<evidence type="ECO:0000313" key="1">
    <source>
        <dbReference type="EMBL" id="VDN19117.1"/>
    </source>
</evidence>
<keyword evidence="2" id="KW-1185">Reference proteome</keyword>
<name>A0A183DSK2_9BILA</name>
<dbReference type="InterPro" id="IPR011009">
    <property type="entry name" value="Kinase-like_dom_sf"/>
</dbReference>
<sequence length="56" mass="6503">MSAPFRGTTRYAALAPLRGIEQSRKDDLESWFYMIVEWTRGSLPWGDLVSEKRLLT</sequence>
<reference evidence="1 2" key="2">
    <citation type="submission" date="2018-11" db="EMBL/GenBank/DDBJ databases">
        <authorList>
            <consortium name="Pathogen Informatics"/>
        </authorList>
    </citation>
    <scope>NUCLEOTIDE SEQUENCE [LARGE SCALE GENOMIC DNA]</scope>
</reference>
<dbReference type="InterPro" id="IPR050235">
    <property type="entry name" value="CK1_Ser-Thr_kinase"/>
</dbReference>
<dbReference type="WBParaSite" id="GPUH_0001170701-mRNA-1">
    <property type="protein sequence ID" value="GPUH_0001170701-mRNA-1"/>
    <property type="gene ID" value="GPUH_0001170701"/>
</dbReference>
<reference evidence="3" key="1">
    <citation type="submission" date="2016-06" db="UniProtKB">
        <authorList>
            <consortium name="WormBaseParasite"/>
        </authorList>
    </citation>
    <scope>IDENTIFICATION</scope>
</reference>
<protein>
    <submittedName>
        <fullName evidence="3">Protein kinase domain-containing protein</fullName>
    </submittedName>
</protein>
<evidence type="ECO:0000313" key="2">
    <source>
        <dbReference type="Proteomes" id="UP000271098"/>
    </source>
</evidence>
<dbReference type="AlphaFoldDB" id="A0A183DSK2"/>
<proteinExistence type="predicted"/>
<dbReference type="Gene3D" id="1.10.510.10">
    <property type="entry name" value="Transferase(Phosphotransferase) domain 1"/>
    <property type="match status" value="1"/>
</dbReference>
<evidence type="ECO:0000313" key="3">
    <source>
        <dbReference type="WBParaSite" id="GPUH_0001170701-mRNA-1"/>
    </source>
</evidence>
<gene>
    <name evidence="1" type="ORF">GPUH_LOCUS11693</name>
</gene>